<sequence length="358" mass="38881">MIDSSTSVSQVLYMLAFDCPLPPILASVRIVLVSNPATYPLTALFSIVQVPAMCRFAAVTLAVPFIFCMLLDLVAYCAYHLTLFCHSKLGLNPREFYYAFRSKIVLYRSVIARTLHLSPRDIRLPRSPPIDNKHRSKTSRLQNAKTEGILVKDGSDHTHAKDITSFGDAAYDGHQDGIPISATPLNYSPVSSSSVSIASSSSGDSDMTHTQNVETGEHDTDFERTNSLGLTGYDGPVPTEEHSTGAFQQVARRKPFAFDDEQDNGNPLSREKTPRAHETPSIRSIDTEGILVPSSHASSVSVTPDTEQDDPAGDGSIKTDTRLAAPRKVTEKEIRDDVAEIAGMSSIGTLMLGAPIQT</sequence>
<dbReference type="EMBL" id="JASBWS010000007">
    <property type="protein sequence ID" value="KAJ9114831.1"/>
    <property type="molecule type" value="Genomic_DNA"/>
</dbReference>
<dbReference type="Proteomes" id="UP001230649">
    <property type="component" value="Unassembled WGS sequence"/>
</dbReference>
<accession>A0ACC2WTT3</accession>
<comment type="caution">
    <text evidence="1">The sequence shown here is derived from an EMBL/GenBank/DDBJ whole genome shotgun (WGS) entry which is preliminary data.</text>
</comment>
<name>A0ACC2WTT3_9TREE</name>
<organism evidence="1 2">
    <name type="scientific">Naganishia adeliensis</name>
    <dbReference type="NCBI Taxonomy" id="92952"/>
    <lineage>
        <taxon>Eukaryota</taxon>
        <taxon>Fungi</taxon>
        <taxon>Dikarya</taxon>
        <taxon>Basidiomycota</taxon>
        <taxon>Agaricomycotina</taxon>
        <taxon>Tremellomycetes</taxon>
        <taxon>Filobasidiales</taxon>
        <taxon>Filobasidiaceae</taxon>
        <taxon>Naganishia</taxon>
    </lineage>
</organism>
<keyword evidence="2" id="KW-1185">Reference proteome</keyword>
<evidence type="ECO:0000313" key="2">
    <source>
        <dbReference type="Proteomes" id="UP001230649"/>
    </source>
</evidence>
<reference evidence="1" key="1">
    <citation type="submission" date="2023-04" db="EMBL/GenBank/DDBJ databases">
        <title>Draft Genome sequencing of Naganishia species isolated from polar environments using Oxford Nanopore Technology.</title>
        <authorList>
            <person name="Leo P."/>
            <person name="Venkateswaran K."/>
        </authorList>
    </citation>
    <scope>NUCLEOTIDE SEQUENCE</scope>
    <source>
        <strain evidence="1">MNA-CCFEE 5262</strain>
    </source>
</reference>
<gene>
    <name evidence="1" type="ORF">QFC20_001202</name>
</gene>
<evidence type="ECO:0000313" key="1">
    <source>
        <dbReference type="EMBL" id="KAJ9114831.1"/>
    </source>
</evidence>
<proteinExistence type="predicted"/>
<protein>
    <submittedName>
        <fullName evidence="1">Uncharacterized protein</fullName>
    </submittedName>
</protein>